<evidence type="ECO:0000313" key="2">
    <source>
        <dbReference type="Proteomes" id="UP000237580"/>
    </source>
</evidence>
<dbReference type="AlphaFoldDB" id="A0AB38EBI0"/>
<sequence length="39" mass="4693">MGRLGLGHEGFPIGLRLQNQKPCEMHHRFKHYRRPRPKL</sequence>
<name>A0AB38EBI0_9PSED</name>
<accession>A0AB38EBI0</accession>
<gene>
    <name evidence="1" type="ORF">NCPPB2254_01207</name>
</gene>
<protein>
    <submittedName>
        <fullName evidence="1">Uncharacterized protein</fullName>
    </submittedName>
</protein>
<evidence type="ECO:0000313" key="1">
    <source>
        <dbReference type="EMBL" id="SOQ07235.1"/>
    </source>
</evidence>
<proteinExistence type="predicted"/>
<organism evidence="1 2">
    <name type="scientific">Pseudomonas syringae pv. persicae</name>
    <dbReference type="NCBI Taxonomy" id="237306"/>
    <lineage>
        <taxon>Bacteria</taxon>
        <taxon>Pseudomonadati</taxon>
        <taxon>Pseudomonadota</taxon>
        <taxon>Gammaproteobacteria</taxon>
        <taxon>Pseudomonadales</taxon>
        <taxon>Pseudomonadaceae</taxon>
        <taxon>Pseudomonas</taxon>
    </lineage>
</organism>
<comment type="caution">
    <text evidence="1">The sequence shown here is derived from an EMBL/GenBank/DDBJ whole genome shotgun (WGS) entry which is preliminary data.</text>
</comment>
<reference evidence="1 2" key="1">
    <citation type="submission" date="2017-11" db="EMBL/GenBank/DDBJ databases">
        <authorList>
            <person name="Blom J."/>
        </authorList>
    </citation>
    <scope>NUCLEOTIDE SEQUENCE [LARGE SCALE GENOMIC DNA]</scope>
    <source>
        <strain evidence="1">NCPPB 2254</strain>
    </source>
</reference>
<dbReference type="EMBL" id="ODAM01000035">
    <property type="protein sequence ID" value="SOQ07235.1"/>
    <property type="molecule type" value="Genomic_DNA"/>
</dbReference>
<dbReference type="Proteomes" id="UP000237580">
    <property type="component" value="Unassembled WGS sequence"/>
</dbReference>